<dbReference type="PANTHER" id="PTHR43768">
    <property type="entry name" value="TREHALOSE 6-PHOSPHATE PHOSPHATASE"/>
    <property type="match status" value="1"/>
</dbReference>
<protein>
    <recommendedName>
        <fullName evidence="3">Trehalose 6-phosphate phosphatase</fullName>
        <ecNumber evidence="3">3.1.3.12</ecNumber>
    </recommendedName>
</protein>
<comment type="pathway">
    <text evidence="3">Glycan biosynthesis; trehalose biosynthesis.</text>
</comment>
<comment type="cofactor">
    <cofactor evidence="3">
        <name>Mg(2+)</name>
        <dbReference type="ChEBI" id="CHEBI:18420"/>
    </cofactor>
</comment>
<keyword evidence="5" id="KW-1185">Reference proteome</keyword>
<evidence type="ECO:0000256" key="2">
    <source>
        <dbReference type="ARBA" id="ARBA00024179"/>
    </source>
</evidence>
<gene>
    <name evidence="4" type="ORF">SAMN04488544_2103</name>
</gene>
<name>A0A1H2MHW8_9ACTN</name>
<dbReference type="STRING" id="546874.SAMN04488544_2103"/>
<evidence type="ECO:0000256" key="3">
    <source>
        <dbReference type="RuleBase" id="RU361117"/>
    </source>
</evidence>
<dbReference type="Gene3D" id="3.30.70.1020">
    <property type="entry name" value="Trehalose-6-phosphate phosphatase related protein, domain 2"/>
    <property type="match status" value="1"/>
</dbReference>
<dbReference type="EMBL" id="LT629799">
    <property type="protein sequence ID" value="SDU92790.1"/>
    <property type="molecule type" value="Genomic_DNA"/>
</dbReference>
<dbReference type="GO" id="GO:0005992">
    <property type="term" value="P:trehalose biosynthetic process"/>
    <property type="evidence" value="ECO:0007669"/>
    <property type="project" value="UniProtKB-UniPathway"/>
</dbReference>
<dbReference type="Proteomes" id="UP000198825">
    <property type="component" value="Chromosome I"/>
</dbReference>
<dbReference type="GO" id="GO:0046872">
    <property type="term" value="F:metal ion binding"/>
    <property type="evidence" value="ECO:0007669"/>
    <property type="project" value="UniProtKB-KW"/>
</dbReference>
<accession>A0A1H2MHW8</accession>
<dbReference type="SUPFAM" id="SSF56784">
    <property type="entry name" value="HAD-like"/>
    <property type="match status" value="1"/>
</dbReference>
<dbReference type="OrthoDB" id="9816160at2"/>
<comment type="function">
    <text evidence="2 3">Removes the phosphate from trehalose 6-phosphate to produce free trehalose.</text>
</comment>
<sequence length="278" mass="29208">MTSGPRARSRLDAVLEHPGQTLIGIDFDGTLAPIVPDPDHAHAEPRAVAALARLGPLLGTVAVVTGRPAQTAVRLGGFRGVAGLEHLVVLGQYGVERWDAATDEFVIPPEPDQVADLEAEIPPLLDRLGQGAARVEHKGRAVVVHTRQLPDPDASFDTLSGPLTALAERHAMVVEPGKNVLEIRSPGIDKGVALRAIVAERGARQVVFVGDDLGDLPAFRVVDQLRTEGLGGLLVCSASHEEDALSGLADVVVQGPDGVATWLEELADELEARAARAS</sequence>
<dbReference type="InterPro" id="IPR003337">
    <property type="entry name" value="Trehalose_PPase"/>
</dbReference>
<dbReference type="RefSeq" id="WP_091074364.1">
    <property type="nucleotide sequence ID" value="NZ_LT629799.1"/>
</dbReference>
<evidence type="ECO:0000313" key="5">
    <source>
        <dbReference type="Proteomes" id="UP000198825"/>
    </source>
</evidence>
<keyword evidence="3" id="KW-0460">Magnesium</keyword>
<comment type="similarity">
    <text evidence="3">Belongs to the trehalose phosphatase family.</text>
</comment>
<dbReference type="UniPathway" id="UPA00299"/>
<keyword evidence="3" id="KW-0479">Metal-binding</keyword>
<dbReference type="InterPro" id="IPR036412">
    <property type="entry name" value="HAD-like_sf"/>
</dbReference>
<reference evidence="5" key="1">
    <citation type="submission" date="2016-10" db="EMBL/GenBank/DDBJ databases">
        <authorList>
            <person name="Varghese N."/>
            <person name="Submissions S."/>
        </authorList>
    </citation>
    <scope>NUCLEOTIDE SEQUENCE [LARGE SCALE GENOMIC DNA]</scope>
    <source>
        <strain evidence="5">DSM 21743</strain>
    </source>
</reference>
<dbReference type="AlphaFoldDB" id="A0A1H2MHW8"/>
<dbReference type="GO" id="GO:0004805">
    <property type="term" value="F:trehalose-phosphatase activity"/>
    <property type="evidence" value="ECO:0007669"/>
    <property type="project" value="UniProtKB-EC"/>
</dbReference>
<keyword evidence="1 3" id="KW-0378">Hydrolase</keyword>
<proteinExistence type="inferred from homology"/>
<dbReference type="Gene3D" id="3.40.50.1000">
    <property type="entry name" value="HAD superfamily/HAD-like"/>
    <property type="match status" value="1"/>
</dbReference>
<evidence type="ECO:0000313" key="4">
    <source>
        <dbReference type="EMBL" id="SDU92790.1"/>
    </source>
</evidence>
<dbReference type="InterPro" id="IPR044651">
    <property type="entry name" value="OTSB-like"/>
</dbReference>
<evidence type="ECO:0000256" key="1">
    <source>
        <dbReference type="ARBA" id="ARBA00022801"/>
    </source>
</evidence>
<dbReference type="NCBIfam" id="TIGR00685">
    <property type="entry name" value="T6PP"/>
    <property type="match status" value="1"/>
</dbReference>
<organism evidence="4 5">
    <name type="scientific">Microlunatus sagamiharensis</name>
    <dbReference type="NCBI Taxonomy" id="546874"/>
    <lineage>
        <taxon>Bacteria</taxon>
        <taxon>Bacillati</taxon>
        <taxon>Actinomycetota</taxon>
        <taxon>Actinomycetes</taxon>
        <taxon>Propionibacteriales</taxon>
        <taxon>Propionibacteriaceae</taxon>
        <taxon>Microlunatus</taxon>
    </lineage>
</organism>
<dbReference type="EC" id="3.1.3.12" evidence="3"/>
<dbReference type="Pfam" id="PF02358">
    <property type="entry name" value="Trehalose_PPase"/>
    <property type="match status" value="1"/>
</dbReference>
<dbReference type="PANTHER" id="PTHR43768:SF3">
    <property type="entry name" value="TREHALOSE 6-PHOSPHATE PHOSPHATASE"/>
    <property type="match status" value="1"/>
</dbReference>
<comment type="catalytic activity">
    <reaction evidence="3">
        <text>alpha,alpha-trehalose 6-phosphate + H2O = alpha,alpha-trehalose + phosphate</text>
        <dbReference type="Rhea" id="RHEA:23420"/>
        <dbReference type="ChEBI" id="CHEBI:15377"/>
        <dbReference type="ChEBI" id="CHEBI:16551"/>
        <dbReference type="ChEBI" id="CHEBI:43474"/>
        <dbReference type="ChEBI" id="CHEBI:58429"/>
        <dbReference type="EC" id="3.1.3.12"/>
    </reaction>
</comment>
<dbReference type="InterPro" id="IPR023214">
    <property type="entry name" value="HAD_sf"/>
</dbReference>